<keyword evidence="4" id="KW-1185">Reference proteome</keyword>
<accession>A0ABW5ADT2</accession>
<evidence type="ECO:0000313" key="3">
    <source>
        <dbReference type="EMBL" id="MFD2181019.1"/>
    </source>
</evidence>
<dbReference type="CDD" id="cd04765">
    <property type="entry name" value="HTH_MlrA-like_sg2"/>
    <property type="match status" value="1"/>
</dbReference>
<dbReference type="RefSeq" id="WP_378476216.1">
    <property type="nucleotide sequence ID" value="NZ_JBHUIW010000002.1"/>
</dbReference>
<feature type="domain" description="HTH merR-type" evidence="2">
    <location>
        <begin position="10"/>
        <end position="78"/>
    </location>
</feature>
<dbReference type="SUPFAM" id="SSF46955">
    <property type="entry name" value="Putative DNA-binding domain"/>
    <property type="match status" value="1"/>
</dbReference>
<gene>
    <name evidence="3" type="ORF">ACFSOX_02540</name>
</gene>
<feature type="region of interest" description="Disordered" evidence="1">
    <location>
        <begin position="88"/>
        <end position="234"/>
    </location>
</feature>
<dbReference type="EMBL" id="JBHUIW010000002">
    <property type="protein sequence ID" value="MFD2181019.1"/>
    <property type="molecule type" value="Genomic_DNA"/>
</dbReference>
<dbReference type="Proteomes" id="UP001597314">
    <property type="component" value="Unassembled WGS sequence"/>
</dbReference>
<proteinExistence type="predicted"/>
<evidence type="ECO:0000256" key="1">
    <source>
        <dbReference type="SAM" id="MobiDB-lite"/>
    </source>
</evidence>
<protein>
    <submittedName>
        <fullName evidence="3">MerR family transcriptional regulator</fullName>
    </submittedName>
</protein>
<dbReference type="SMART" id="SM00422">
    <property type="entry name" value="HTH_MERR"/>
    <property type="match status" value="1"/>
</dbReference>
<sequence>MNKAPEAFRTISEVAEELALPQHVLRFWESRFPQVRPMKRGGGRRYYRPDDVDLLRGIRHLLYGEGYTIRGVQRILREQGGRFVQTVWQEGAPQPERVPELDGTDAEGSEHEDAVAVALDPAEADESAESAASRDDTETPEPDLDTDPYGRREPSFGPPPGPASRPLQRTNHVPLARGEGAPVPPASAFAPPFAQPSAAPHVAPPVPPPGAAASLRETLRPITPEPEEVSDTPAVVRAAALPPPGLSAADRERLGAVLGELEACRRLLADALAEAGRAP</sequence>
<dbReference type="InterPro" id="IPR000551">
    <property type="entry name" value="MerR-type_HTH_dom"/>
</dbReference>
<dbReference type="PROSITE" id="PS50937">
    <property type="entry name" value="HTH_MERR_2"/>
    <property type="match status" value="1"/>
</dbReference>
<evidence type="ECO:0000313" key="4">
    <source>
        <dbReference type="Proteomes" id="UP001597314"/>
    </source>
</evidence>
<reference evidence="4" key="1">
    <citation type="journal article" date="2019" name="Int. J. Syst. Evol. Microbiol.">
        <title>The Global Catalogue of Microorganisms (GCM) 10K type strain sequencing project: providing services to taxonomists for standard genome sequencing and annotation.</title>
        <authorList>
            <consortium name="The Broad Institute Genomics Platform"/>
            <consortium name="The Broad Institute Genome Sequencing Center for Infectious Disease"/>
            <person name="Wu L."/>
            <person name="Ma J."/>
        </authorList>
    </citation>
    <scope>NUCLEOTIDE SEQUENCE [LARGE SCALE GENOMIC DNA]</scope>
    <source>
        <strain evidence="4">CGMCC 1.6774</strain>
    </source>
</reference>
<name>A0ABW5ADT2_9BRAD</name>
<dbReference type="InterPro" id="IPR009061">
    <property type="entry name" value="DNA-bd_dom_put_sf"/>
</dbReference>
<comment type="caution">
    <text evidence="3">The sequence shown here is derived from an EMBL/GenBank/DDBJ whole genome shotgun (WGS) entry which is preliminary data.</text>
</comment>
<dbReference type="Gene3D" id="1.10.1660.10">
    <property type="match status" value="1"/>
</dbReference>
<organism evidence="3 4">
    <name type="scientific">Rhodoplanes azumiensis</name>
    <dbReference type="NCBI Taxonomy" id="1897628"/>
    <lineage>
        <taxon>Bacteria</taxon>
        <taxon>Pseudomonadati</taxon>
        <taxon>Pseudomonadota</taxon>
        <taxon>Alphaproteobacteria</taxon>
        <taxon>Hyphomicrobiales</taxon>
        <taxon>Nitrobacteraceae</taxon>
        <taxon>Rhodoplanes</taxon>
    </lineage>
</organism>
<evidence type="ECO:0000259" key="2">
    <source>
        <dbReference type="PROSITE" id="PS50937"/>
    </source>
</evidence>
<feature type="compositionally biased region" description="Low complexity" evidence="1">
    <location>
        <begin position="186"/>
        <end position="201"/>
    </location>
</feature>
<dbReference type="Pfam" id="PF13411">
    <property type="entry name" value="MerR_1"/>
    <property type="match status" value="1"/>
</dbReference>